<dbReference type="SUPFAM" id="SSF56112">
    <property type="entry name" value="Protein kinase-like (PK-like)"/>
    <property type="match status" value="1"/>
</dbReference>
<dbReference type="InterPro" id="IPR015897">
    <property type="entry name" value="CHK_kinase-like"/>
</dbReference>
<accession>A0AAD0E1A3</accession>
<dbReference type="EMBL" id="CP023147">
    <property type="protein sequence ID" value="ASW92689.1"/>
    <property type="molecule type" value="Genomic_DNA"/>
</dbReference>
<organism evidence="2 3">
    <name type="scientific">Mycobacterium marseillense</name>
    <dbReference type="NCBI Taxonomy" id="701042"/>
    <lineage>
        <taxon>Bacteria</taxon>
        <taxon>Bacillati</taxon>
        <taxon>Actinomycetota</taxon>
        <taxon>Actinomycetes</taxon>
        <taxon>Mycobacteriales</taxon>
        <taxon>Mycobacteriaceae</taxon>
        <taxon>Mycobacterium</taxon>
        <taxon>Mycobacterium avium complex (MAC)</taxon>
    </lineage>
</organism>
<dbReference type="KEGG" id="mmal:CKJ54_24490"/>
<dbReference type="AlphaFoldDB" id="A0AAD0E1A3"/>
<proteinExistence type="predicted"/>
<dbReference type="RefSeq" id="WP_083015819.1">
    <property type="nucleotide sequence ID" value="NZ_AP022584.1"/>
</dbReference>
<dbReference type="PANTHER" id="PTHR11012:SF30">
    <property type="entry name" value="PROTEIN KINASE-LIKE DOMAIN-CONTAINING"/>
    <property type="match status" value="1"/>
</dbReference>
<evidence type="ECO:0000259" key="1">
    <source>
        <dbReference type="SMART" id="SM00587"/>
    </source>
</evidence>
<dbReference type="Pfam" id="PF01636">
    <property type="entry name" value="APH"/>
    <property type="match status" value="1"/>
</dbReference>
<gene>
    <name evidence="2" type="ORF">CKJ54_24490</name>
</gene>
<dbReference type="InterPro" id="IPR011009">
    <property type="entry name" value="Kinase-like_dom_sf"/>
</dbReference>
<dbReference type="PANTHER" id="PTHR11012">
    <property type="entry name" value="PROTEIN KINASE-LIKE DOMAIN-CONTAINING"/>
    <property type="match status" value="1"/>
</dbReference>
<dbReference type="SMART" id="SM00587">
    <property type="entry name" value="CHK"/>
    <property type="match status" value="1"/>
</dbReference>
<evidence type="ECO:0000313" key="2">
    <source>
        <dbReference type="EMBL" id="ASW92689.1"/>
    </source>
</evidence>
<dbReference type="Gene3D" id="3.90.1200.10">
    <property type="match status" value="1"/>
</dbReference>
<sequence length="382" mass="41270">MKTSVGQAFSLLGLAAHLGRGAGRVATDAVVGGRFGLPRTVEEIDPAVLSRVMGTTVRSMRVLSSDAGTSSRARLVLTGKDVPESVFVKVAAKTAATRLMGELGRLGHTEVRFYRELAPQVIGVPYCYGAAFDPWTGRYLLVLEDLPAESCEFPDTLHPLSTDQAGLIVELLAELHATFWGRLPRDGRGSLGWLYTPSGDVTSLLTGSLMHTSIKRLAERTTCSVDPKVDTGAFIADNYRAVAALIDTPPHTVMHGDAHPGNMYFHGGKAGLLDWQAVRRGHPSRELAYTLITSLTPEDRRASQRDLLDDYRRALVAAGGPELDRDDLWLRFRQGALYAYVAPLITTGMGGMQVEDIAMEGLRRGVAALDDLETVAALKSSL</sequence>
<protein>
    <submittedName>
        <fullName evidence="2">Phosphotransferase</fullName>
    </submittedName>
</protein>
<dbReference type="Proteomes" id="UP000216246">
    <property type="component" value="Chromosome"/>
</dbReference>
<reference evidence="2 3" key="1">
    <citation type="submission" date="2017-08" db="EMBL/GenBank/DDBJ databases">
        <title>Phylogentic analysis of Mycobacterium avium complex whole genomes.</title>
        <authorList>
            <person name="Caverly L.J."/>
            <person name="Spilker T."/>
            <person name="LiPuma J."/>
        </authorList>
    </citation>
    <scope>NUCLEOTIDE SEQUENCE [LARGE SCALE GENOMIC DNA]</scope>
    <source>
        <strain evidence="2 3">FLAC0026</strain>
    </source>
</reference>
<name>A0AAD0E1A3_9MYCO</name>
<dbReference type="InterPro" id="IPR002575">
    <property type="entry name" value="Aminoglycoside_PTrfase"/>
</dbReference>
<evidence type="ECO:0000313" key="3">
    <source>
        <dbReference type="Proteomes" id="UP000216246"/>
    </source>
</evidence>
<feature type="domain" description="CHK kinase-like" evidence="1">
    <location>
        <begin position="141"/>
        <end position="321"/>
    </location>
</feature>